<dbReference type="EMBL" id="AP028654">
    <property type="protein sequence ID" value="BEP29048.1"/>
    <property type="molecule type" value="Genomic_DNA"/>
</dbReference>
<gene>
    <name evidence="3" type="ORF">HLPR_13790</name>
</gene>
<dbReference type="SUPFAM" id="SSF53323">
    <property type="entry name" value="Pyruvate-ferredoxin oxidoreductase, PFOR, domain III"/>
    <property type="match status" value="1"/>
</dbReference>
<dbReference type="Proteomes" id="UP001321786">
    <property type="component" value="Chromosome"/>
</dbReference>
<dbReference type="InterPro" id="IPR019752">
    <property type="entry name" value="Pyrv/ketoisovalerate_OxRed_cat"/>
</dbReference>
<evidence type="ECO:0000313" key="3">
    <source>
        <dbReference type="EMBL" id="BEP29048.1"/>
    </source>
</evidence>
<name>A0AAU9E3T3_9FIRM</name>
<protein>
    <submittedName>
        <fullName evidence="3">2-oxoacid:acceptor oxidoreductase family protein</fullName>
    </submittedName>
</protein>
<evidence type="ECO:0000259" key="2">
    <source>
        <dbReference type="Pfam" id="PF01558"/>
    </source>
</evidence>
<accession>A0AAU9E3T3</accession>
<proteinExistence type="predicted"/>
<evidence type="ECO:0000256" key="1">
    <source>
        <dbReference type="ARBA" id="ARBA00023002"/>
    </source>
</evidence>
<dbReference type="InterPro" id="IPR002869">
    <property type="entry name" value="Pyrv_flavodox_OxRed_cen"/>
</dbReference>
<dbReference type="AlphaFoldDB" id="A0AAU9E3T3"/>
<dbReference type="KEGG" id="hprf:HLPR_13790"/>
<dbReference type="Pfam" id="PF01558">
    <property type="entry name" value="POR"/>
    <property type="match status" value="1"/>
</dbReference>
<keyword evidence="1" id="KW-0560">Oxidoreductase</keyword>
<keyword evidence="4" id="KW-1185">Reference proteome</keyword>
<dbReference type="PANTHER" id="PTHR42730:SF1">
    <property type="entry name" value="2-OXOGLUTARATE SYNTHASE SUBUNIT KORC"/>
    <property type="match status" value="1"/>
</dbReference>
<dbReference type="Gene3D" id="3.40.920.10">
    <property type="entry name" value="Pyruvate-ferredoxin oxidoreductase, PFOR, domain III"/>
    <property type="match status" value="1"/>
</dbReference>
<sequence length="176" mass="18414">MSDQTELRLTGSGGQGLILAGIILAEAAILDGKNAIQSQSYGPEARGGASKAEVLISKNIINFPKVQHANFVLALTQVAADKYAKTIVEDGILLVDESVNLPEGIKAAKIVKAPIIKIAKEVIGKAIVSNIVALGAIVALTDVVSRESIEKAILSRVPKGTEDLNKSALYEGFKLA</sequence>
<reference evidence="3 4" key="1">
    <citation type="submission" date="2023-08" db="EMBL/GenBank/DDBJ databases">
        <title>Helicovermis profunda gen. nov., sp. nov., a novel mesophilic, fermentative bacterium within the Bacillota from a deep-sea hydrothermal vent chimney.</title>
        <authorList>
            <person name="Miyazaki U."/>
            <person name="Mizutani D."/>
            <person name="Hashimoto Y."/>
            <person name="Tame A."/>
            <person name="Sawayama S."/>
            <person name="Miyazaki J."/>
            <person name="Takai K."/>
            <person name="Nakagawa S."/>
        </authorList>
    </citation>
    <scope>NUCLEOTIDE SEQUENCE [LARGE SCALE GENOMIC DNA]</scope>
    <source>
        <strain evidence="3 4">S502</strain>
    </source>
</reference>
<dbReference type="GO" id="GO:0016903">
    <property type="term" value="F:oxidoreductase activity, acting on the aldehyde or oxo group of donors"/>
    <property type="evidence" value="ECO:0007669"/>
    <property type="project" value="InterPro"/>
</dbReference>
<dbReference type="InterPro" id="IPR052554">
    <property type="entry name" value="2-oxoglutarate_synth_KorC"/>
</dbReference>
<organism evidence="3 4">
    <name type="scientific">Helicovermis profundi</name>
    <dbReference type="NCBI Taxonomy" id="3065157"/>
    <lineage>
        <taxon>Bacteria</taxon>
        <taxon>Bacillati</taxon>
        <taxon>Bacillota</taxon>
        <taxon>Clostridia</taxon>
        <taxon>Helicovermis</taxon>
    </lineage>
</organism>
<feature type="domain" description="Pyruvate/ketoisovalerate oxidoreductase catalytic" evidence="2">
    <location>
        <begin position="13"/>
        <end position="173"/>
    </location>
</feature>
<evidence type="ECO:0000313" key="4">
    <source>
        <dbReference type="Proteomes" id="UP001321786"/>
    </source>
</evidence>
<dbReference type="RefSeq" id="WP_338534718.1">
    <property type="nucleotide sequence ID" value="NZ_AP028654.1"/>
</dbReference>
<dbReference type="PANTHER" id="PTHR42730">
    <property type="entry name" value="2-OXOGLUTARATE SYNTHASE SUBUNIT KORC"/>
    <property type="match status" value="1"/>
</dbReference>